<organism evidence="2 3">
    <name type="scientific">Halostagnicola larsenii XH-48</name>
    <dbReference type="NCBI Taxonomy" id="797299"/>
    <lineage>
        <taxon>Archaea</taxon>
        <taxon>Methanobacteriati</taxon>
        <taxon>Methanobacteriota</taxon>
        <taxon>Stenosarchaea group</taxon>
        <taxon>Halobacteria</taxon>
        <taxon>Halobacteriales</taxon>
        <taxon>Natrialbaceae</taxon>
        <taxon>Halostagnicola</taxon>
    </lineage>
</organism>
<dbReference type="RefSeq" id="WP_049952245.1">
    <property type="nucleotide sequence ID" value="NZ_CP007055.1"/>
</dbReference>
<evidence type="ECO:0000313" key="3">
    <source>
        <dbReference type="Proteomes" id="UP000019024"/>
    </source>
</evidence>
<dbReference type="GeneID" id="25144677"/>
<gene>
    <name evidence="2" type="ORF">HALLA_09350</name>
</gene>
<keyword evidence="3" id="KW-1185">Reference proteome</keyword>
<name>W0JQ34_9EURY</name>
<dbReference type="KEGG" id="hlr:HALLA_09350"/>
<feature type="transmembrane region" description="Helical" evidence="1">
    <location>
        <begin position="12"/>
        <end position="34"/>
    </location>
</feature>
<protein>
    <submittedName>
        <fullName evidence="2">Uncharacterized protein</fullName>
    </submittedName>
</protein>
<dbReference type="STRING" id="797299.HALLA_09350"/>
<proteinExistence type="predicted"/>
<dbReference type="Pfam" id="PF23922">
    <property type="entry name" value="DUF7261"/>
    <property type="match status" value="1"/>
</dbReference>
<reference evidence="2 3" key="1">
    <citation type="submission" date="2014-01" db="EMBL/GenBank/DDBJ databases">
        <authorList>
            <consortium name="DOE Joint Genome Institute"/>
            <person name="Anderson I."/>
            <person name="Huntemann M."/>
            <person name="Han J."/>
            <person name="Chen A."/>
            <person name="Kyrpides N."/>
            <person name="Mavromatis K."/>
            <person name="Markowitz V."/>
            <person name="Palaniappan K."/>
            <person name="Ivanova N."/>
            <person name="Schaumberg A."/>
            <person name="Pati A."/>
            <person name="Liolios K."/>
            <person name="Nordberg H.P."/>
            <person name="Cantor M.N."/>
            <person name="Hua S.X."/>
            <person name="Woyke T."/>
        </authorList>
    </citation>
    <scope>NUCLEOTIDE SEQUENCE [LARGE SCALE GENOMIC DNA]</scope>
    <source>
        <strain evidence="2 3">XH-48</strain>
    </source>
</reference>
<dbReference type="HOGENOM" id="CLU_1673938_0_0_2"/>
<dbReference type="eggNOG" id="arCOG07777">
    <property type="taxonomic scope" value="Archaea"/>
</dbReference>
<dbReference type="EMBL" id="CP007055">
    <property type="protein sequence ID" value="AHG00821.1"/>
    <property type="molecule type" value="Genomic_DNA"/>
</dbReference>
<dbReference type="AlphaFoldDB" id="W0JQ34"/>
<keyword evidence="1" id="KW-0812">Transmembrane</keyword>
<dbReference type="OrthoDB" id="374841at2157"/>
<accession>W0JQ34</accession>
<keyword evidence="1" id="KW-1133">Transmembrane helix</keyword>
<dbReference type="Proteomes" id="UP000019024">
    <property type="component" value="Chromosome"/>
</dbReference>
<evidence type="ECO:0000313" key="2">
    <source>
        <dbReference type="EMBL" id="AHG00821.1"/>
    </source>
</evidence>
<sequence length="157" mass="17029">MRQSRDRGQVLLVGAIAIAFVLLALVAVFNGVVYTETASSNAASHERAPAESTTHGLVDGVEHLVTSAWDEETESFDDGLEGEIDEYVEQYQRTTATSERVVVSAEATVIENDSAGRRHNDDRASSAGEYVNLTVRYDSSTVSTERTHRIFGFGDGS</sequence>
<keyword evidence="1" id="KW-0472">Membrane</keyword>
<evidence type="ECO:0000256" key="1">
    <source>
        <dbReference type="SAM" id="Phobius"/>
    </source>
</evidence>
<dbReference type="InterPro" id="IPR055685">
    <property type="entry name" value="DUF7261"/>
</dbReference>